<evidence type="ECO:0000313" key="1">
    <source>
        <dbReference type="EMBL" id="AVH86111.1"/>
    </source>
</evidence>
<dbReference type="Proteomes" id="UP000240855">
    <property type="component" value="Segment"/>
</dbReference>
<gene>
    <name evidence="1" type="ORF">phiNV3_p01</name>
</gene>
<evidence type="ECO:0000313" key="2">
    <source>
        <dbReference type="Proteomes" id="UP000240855"/>
    </source>
</evidence>
<proteinExistence type="predicted"/>
<protein>
    <submittedName>
        <fullName evidence="1">Uncharacterized protein</fullName>
    </submittedName>
</protein>
<accession>A0A2P0ZLI3</accession>
<name>A0A2P0ZLI3_9CAUD</name>
<keyword evidence="2" id="KW-1185">Reference proteome</keyword>
<reference evidence="1 2" key="1">
    <citation type="submission" date="2018-01" db="EMBL/GenBank/DDBJ databases">
        <title>Genome of phiNV3, a phiKMVvirus-like phage infecting Pseudomonas agarici.</title>
        <authorList>
            <person name="Storey N.H."/>
        </authorList>
    </citation>
    <scope>NUCLEOTIDE SEQUENCE [LARGE SCALE GENOMIC DNA]</scope>
</reference>
<organism evidence="1 2">
    <name type="scientific">Pseudomonas phage phiNV3</name>
    <dbReference type="NCBI Taxonomy" id="2079544"/>
    <lineage>
        <taxon>Viruses</taxon>
        <taxon>Duplodnaviria</taxon>
        <taxon>Heunggongvirae</taxon>
        <taxon>Uroviricota</taxon>
        <taxon>Caudoviricetes</taxon>
        <taxon>Autographivirales</taxon>
        <taxon>Autoscriptoviridae</taxon>
        <taxon>Krylovirinae</taxon>
        <taxon>Kirikabuvirus</taxon>
        <taxon>Kirikabuvirus NV3</taxon>
    </lineage>
</organism>
<sequence length="128" mass="14525">MHPLEKKEMRKFRNKVRRLEAKGIKVGIEGVIRHSAASPIKVSERTVEADKLYKAARTDMDLRIKLTNMARSGNTQAAKRRRQLNDWELNTKPAGPGAEGWLPEQTRRAVGKCDVDAVTSLNKQKRGY</sequence>
<dbReference type="EMBL" id="MG845683">
    <property type="protein sequence ID" value="AVH86111.1"/>
    <property type="molecule type" value="Genomic_DNA"/>
</dbReference>